<comment type="caution">
    <text evidence="1">The sequence shown here is derived from an EMBL/GenBank/DDBJ whole genome shotgun (WGS) entry which is preliminary data.</text>
</comment>
<sequence>SPIEGRRLFKNKRDNNILVLEKVRASNMRLVFLKNNEIIKPPKEYWYEYDMGDKIDTIKDSDVFNDVPCFLLGTDLFRYTFYYKKKKILQFHAMLQFSISKPKCIFGYK</sequence>
<feature type="non-terminal residue" evidence="1">
    <location>
        <position position="1"/>
    </location>
</feature>
<accession>A0ACA9RJ54</accession>
<gene>
    <name evidence="1" type="ORF">SPELUC_LOCUS17559</name>
</gene>
<organism evidence="1 2">
    <name type="scientific">Cetraspora pellucida</name>
    <dbReference type="NCBI Taxonomy" id="1433469"/>
    <lineage>
        <taxon>Eukaryota</taxon>
        <taxon>Fungi</taxon>
        <taxon>Fungi incertae sedis</taxon>
        <taxon>Mucoromycota</taxon>
        <taxon>Glomeromycotina</taxon>
        <taxon>Glomeromycetes</taxon>
        <taxon>Diversisporales</taxon>
        <taxon>Gigasporaceae</taxon>
        <taxon>Cetraspora</taxon>
    </lineage>
</organism>
<feature type="non-terminal residue" evidence="1">
    <location>
        <position position="109"/>
    </location>
</feature>
<dbReference type="Proteomes" id="UP000789366">
    <property type="component" value="Unassembled WGS sequence"/>
</dbReference>
<protein>
    <submittedName>
        <fullName evidence="1">12480_t:CDS:1</fullName>
    </submittedName>
</protein>
<proteinExistence type="predicted"/>
<evidence type="ECO:0000313" key="2">
    <source>
        <dbReference type="Proteomes" id="UP000789366"/>
    </source>
</evidence>
<keyword evidence="2" id="KW-1185">Reference proteome</keyword>
<dbReference type="EMBL" id="CAJVPW010072967">
    <property type="protein sequence ID" value="CAG8794917.1"/>
    <property type="molecule type" value="Genomic_DNA"/>
</dbReference>
<reference evidence="1" key="1">
    <citation type="submission" date="2021-06" db="EMBL/GenBank/DDBJ databases">
        <authorList>
            <person name="Kallberg Y."/>
            <person name="Tangrot J."/>
            <person name="Rosling A."/>
        </authorList>
    </citation>
    <scope>NUCLEOTIDE SEQUENCE</scope>
    <source>
        <strain evidence="1">28 12/20/2015</strain>
    </source>
</reference>
<evidence type="ECO:0000313" key="1">
    <source>
        <dbReference type="EMBL" id="CAG8794917.1"/>
    </source>
</evidence>
<name>A0ACA9RJ54_9GLOM</name>